<gene>
    <name evidence="1" type="primary">Cnig_chr_I.g1003</name>
    <name evidence="1" type="ORF">B9Z55_001003</name>
</gene>
<reference evidence="2" key="1">
    <citation type="submission" date="2017-10" db="EMBL/GenBank/DDBJ databases">
        <title>Rapid genome shrinkage in a self-fertile nematode reveals novel sperm competition proteins.</title>
        <authorList>
            <person name="Yin D."/>
            <person name="Schwarz E.M."/>
            <person name="Thomas C.G."/>
            <person name="Felde R.L."/>
            <person name="Korf I.F."/>
            <person name="Cutter A.D."/>
            <person name="Schartner C.M."/>
            <person name="Ralston E.J."/>
            <person name="Meyer B.J."/>
            <person name="Haag E.S."/>
        </authorList>
    </citation>
    <scope>NUCLEOTIDE SEQUENCE [LARGE SCALE GENOMIC DNA]</scope>
    <source>
        <strain evidence="2">JU1422</strain>
    </source>
</reference>
<name>A0A2G5VDP1_9PELO</name>
<sequence length="116" mass="14151">MRQRFFFSYSEDIRMLKWVVRFTTSYLLNPSIIYFRNEPIKPLGTSIWNNYIETYTSDHTVQSLVGRMRRNVIPNLDFYLKKMKTHEKVALYRIFGQRLNNQKRTVFVLQNVYLEN</sequence>
<evidence type="ECO:0000313" key="1">
    <source>
        <dbReference type="EMBL" id="PIC49884.1"/>
    </source>
</evidence>
<dbReference type="OrthoDB" id="5877208at2759"/>
<accession>A0A2G5VDP1</accession>
<dbReference type="AlphaFoldDB" id="A0A2G5VDP1"/>
<proteinExistence type="predicted"/>
<comment type="caution">
    <text evidence="1">The sequence shown here is derived from an EMBL/GenBank/DDBJ whole genome shotgun (WGS) entry which is preliminary data.</text>
</comment>
<dbReference type="EMBL" id="PDUG01000001">
    <property type="protein sequence ID" value="PIC49884.1"/>
    <property type="molecule type" value="Genomic_DNA"/>
</dbReference>
<organism evidence="1 2">
    <name type="scientific">Caenorhabditis nigoni</name>
    <dbReference type="NCBI Taxonomy" id="1611254"/>
    <lineage>
        <taxon>Eukaryota</taxon>
        <taxon>Metazoa</taxon>
        <taxon>Ecdysozoa</taxon>
        <taxon>Nematoda</taxon>
        <taxon>Chromadorea</taxon>
        <taxon>Rhabditida</taxon>
        <taxon>Rhabditina</taxon>
        <taxon>Rhabditomorpha</taxon>
        <taxon>Rhabditoidea</taxon>
        <taxon>Rhabditidae</taxon>
        <taxon>Peloderinae</taxon>
        <taxon>Caenorhabditis</taxon>
    </lineage>
</organism>
<protein>
    <submittedName>
        <fullName evidence="1">Uncharacterized protein</fullName>
    </submittedName>
</protein>
<keyword evidence="2" id="KW-1185">Reference proteome</keyword>
<dbReference type="Proteomes" id="UP000230233">
    <property type="component" value="Chromosome I"/>
</dbReference>
<evidence type="ECO:0000313" key="2">
    <source>
        <dbReference type="Proteomes" id="UP000230233"/>
    </source>
</evidence>